<dbReference type="Pfam" id="PF00617">
    <property type="entry name" value="RasGEF"/>
    <property type="match status" value="1"/>
</dbReference>
<dbReference type="VEuPathDB" id="TriTrypDB:ADEAN_000289000"/>
<reference evidence="5 6" key="1">
    <citation type="submission" date="2020-08" db="EMBL/GenBank/DDBJ databases">
        <authorList>
            <person name="Newling K."/>
            <person name="Davey J."/>
            <person name="Forrester S."/>
        </authorList>
    </citation>
    <scope>NUCLEOTIDE SEQUENCE [LARGE SCALE GENOMIC DNA]</scope>
    <source>
        <strain evidence="6">Crithidia deanei Carvalho (ATCC PRA-265)</strain>
    </source>
</reference>
<dbReference type="PROSITE" id="PS50009">
    <property type="entry name" value="RASGEF_CAT"/>
    <property type="match status" value="1"/>
</dbReference>
<feature type="region of interest" description="Disordered" evidence="3">
    <location>
        <begin position="464"/>
        <end position="491"/>
    </location>
</feature>
<organism evidence="5 6">
    <name type="scientific">Angomonas deanei</name>
    <dbReference type="NCBI Taxonomy" id="59799"/>
    <lineage>
        <taxon>Eukaryota</taxon>
        <taxon>Discoba</taxon>
        <taxon>Euglenozoa</taxon>
        <taxon>Kinetoplastea</taxon>
        <taxon>Metakinetoplastina</taxon>
        <taxon>Trypanosomatida</taxon>
        <taxon>Trypanosomatidae</taxon>
        <taxon>Strigomonadinae</taxon>
        <taxon>Angomonas</taxon>
    </lineage>
</organism>
<protein>
    <submittedName>
        <fullName evidence="5">RasGEF domain containing protein, putative</fullName>
    </submittedName>
</protein>
<evidence type="ECO:0000256" key="3">
    <source>
        <dbReference type="SAM" id="MobiDB-lite"/>
    </source>
</evidence>
<dbReference type="OrthoDB" id="546434at2759"/>
<dbReference type="SMART" id="SM00147">
    <property type="entry name" value="RasGEF"/>
    <property type="match status" value="1"/>
</dbReference>
<feature type="domain" description="Ras-GEF" evidence="4">
    <location>
        <begin position="601"/>
        <end position="851"/>
    </location>
</feature>
<keyword evidence="6" id="KW-1185">Reference proteome</keyword>
<accession>A0A7G2C7K4</accession>
<dbReference type="InterPro" id="IPR023578">
    <property type="entry name" value="Ras_GEF_dom_sf"/>
</dbReference>
<feature type="region of interest" description="Disordered" evidence="3">
    <location>
        <begin position="1"/>
        <end position="105"/>
    </location>
</feature>
<dbReference type="GO" id="GO:0005085">
    <property type="term" value="F:guanyl-nucleotide exchange factor activity"/>
    <property type="evidence" value="ECO:0007669"/>
    <property type="project" value="UniProtKB-KW"/>
</dbReference>
<name>A0A7G2C7K4_9TRYP</name>
<dbReference type="AlphaFoldDB" id="A0A7G2C7K4"/>
<dbReference type="GO" id="GO:0007264">
    <property type="term" value="P:small GTPase-mediated signal transduction"/>
    <property type="evidence" value="ECO:0007669"/>
    <property type="project" value="InterPro"/>
</dbReference>
<keyword evidence="1 2" id="KW-0344">Guanine-nucleotide releasing factor</keyword>
<sequence>MSSDSSGDKTMTPGSQSLESNSSSQSIYSPPQSDSGSDHSQTKGREHHRTLAPEGLPPLATKETYETDSSDDSGSSYSYSDLSNLSEASNPSSRRAGLPNLPMQTGGFSMENAEVVQENRSPLVRMVDVEVAVRKASLRTERAAEYFELALHQASSSSQGRGSAAVPNRKTMSADLQAIQEQLGGMYRRHMDAVIEDYLSQPMYKTALTCFQRHLPLAEQRMRTKGAMRVLNEVTSSTDQADGALPSVSGTAEYKISSVDIELMMNDSARRNRFLDDTLPWRPVDFNRTDIRLDRIRAEDTGGDTEVPSRPMVGGSVNLLIEILILSEEDPPFFSGIPEQSFTTAFMLLCGIFITPDALISKLIRFFRSVWRWLAKGGDQRRANYLQNRILLCLQAFCRYHECDITLFTLQRLAQFIKKSGFVSPFRGIDENDEEEWPCGIGVFAGNHGGHSDPGGKLLHKHSFSTATNASPPGSPHHKTGHSFGSPSTPVDSLPRLSIDVEQSMMSLSIRVQMMLKKHYKREEAPPTEGKGGKHTLVNTSVPRDRTFTLYVNEPKAMVHAGENEAPEVRNSRYTSLGVLPSYWPKRGTENDVGLAVMDVDAEQLTHQLCLLSYELFSRIRVREVLFSTWHQYEVDVNVSYHLEAMSQYSRQVTLWTAACIVLQTRWADSQRTFRHWLETCKLLYDLQNYEMSSAILIGLTHPAVENTMSEYEKTFKQEMLKSSEKKDLERQKQLMDPYASFSPSSLNSITARTSTEMKQPLIPILSPILNMLKKFQQNFFCLRQTTIYVRPSDGQRIVNWTKVLSIETTVRMWLRCQSEPYHFPLDPSLQEYLWSINDHTWTEASLMRLSQRSKK</sequence>
<feature type="compositionally biased region" description="Low complexity" evidence="3">
    <location>
        <begin position="72"/>
        <end position="86"/>
    </location>
</feature>
<proteinExistence type="predicted"/>
<dbReference type="InterPro" id="IPR001895">
    <property type="entry name" value="RASGEF_cat_dom"/>
</dbReference>
<dbReference type="SUPFAM" id="SSF48366">
    <property type="entry name" value="Ras GEF"/>
    <property type="match status" value="1"/>
</dbReference>
<gene>
    <name evidence="5" type="ORF">ADEAN_000289000</name>
</gene>
<dbReference type="Gene3D" id="1.10.840.10">
    <property type="entry name" value="Ras guanine-nucleotide exchange factors catalytic domain"/>
    <property type="match status" value="1"/>
</dbReference>
<evidence type="ECO:0000256" key="2">
    <source>
        <dbReference type="PROSITE-ProRule" id="PRU00168"/>
    </source>
</evidence>
<evidence type="ECO:0000259" key="4">
    <source>
        <dbReference type="PROSITE" id="PS50009"/>
    </source>
</evidence>
<dbReference type="PANTHER" id="PTHR23113:SF99">
    <property type="entry name" value="RASGEF DOMAIN-CONTAINING PROTEIN"/>
    <property type="match status" value="1"/>
</dbReference>
<feature type="compositionally biased region" description="Low complexity" evidence="3">
    <location>
        <begin position="13"/>
        <end position="35"/>
    </location>
</feature>
<dbReference type="PANTHER" id="PTHR23113">
    <property type="entry name" value="GUANINE NUCLEOTIDE EXCHANGE FACTOR"/>
    <property type="match status" value="1"/>
</dbReference>
<evidence type="ECO:0000313" key="5">
    <source>
        <dbReference type="EMBL" id="CAD2215435.1"/>
    </source>
</evidence>
<dbReference type="InterPro" id="IPR008937">
    <property type="entry name" value="Ras-like_GEF"/>
</dbReference>
<evidence type="ECO:0000313" key="6">
    <source>
        <dbReference type="Proteomes" id="UP000515908"/>
    </source>
</evidence>
<dbReference type="EMBL" id="LR877149">
    <property type="protein sequence ID" value="CAD2215435.1"/>
    <property type="molecule type" value="Genomic_DNA"/>
</dbReference>
<dbReference type="InterPro" id="IPR036964">
    <property type="entry name" value="RASGEF_cat_dom_sf"/>
</dbReference>
<evidence type="ECO:0000256" key="1">
    <source>
        <dbReference type="ARBA" id="ARBA00022658"/>
    </source>
</evidence>
<dbReference type="Proteomes" id="UP000515908">
    <property type="component" value="Chromosome 05"/>
</dbReference>
<dbReference type="Gene3D" id="1.20.870.10">
    <property type="entry name" value="Son of sevenless (SoS) protein Chain: S domain 1"/>
    <property type="match status" value="1"/>
</dbReference>